<proteinExistence type="predicted"/>
<accession>A0A0S4QK00</accession>
<evidence type="ECO:0000313" key="2">
    <source>
        <dbReference type="EMBL" id="CUU55577.1"/>
    </source>
</evidence>
<keyword evidence="3" id="KW-1185">Reference proteome</keyword>
<name>A0A0S4QK00_9ACTN</name>
<evidence type="ECO:0000313" key="3">
    <source>
        <dbReference type="Proteomes" id="UP000198802"/>
    </source>
</evidence>
<dbReference type="AlphaFoldDB" id="A0A0S4QK00"/>
<dbReference type="RefSeq" id="WP_091274260.1">
    <property type="nucleotide sequence ID" value="NZ_FAOZ01000005.1"/>
</dbReference>
<dbReference type="Pfam" id="PF20058">
    <property type="entry name" value="DUF6457"/>
    <property type="match status" value="1"/>
</dbReference>
<sequence>MASTSTNTNTKRPEDGGIEAVLDGWTARVVSVLGLAPDSVDATLVLDLTRDVAHGVARPAAPLTAFLVGLAAGRAGGDSSAVRAAVDTVLALLPSGDGAGDGEP</sequence>
<feature type="domain" description="DUF6457" evidence="1">
    <location>
        <begin position="20"/>
        <end position="95"/>
    </location>
</feature>
<dbReference type="Proteomes" id="UP000198802">
    <property type="component" value="Unassembled WGS sequence"/>
</dbReference>
<protein>
    <recommendedName>
        <fullName evidence="1">DUF6457 domain-containing protein</fullName>
    </recommendedName>
</protein>
<gene>
    <name evidence="2" type="ORF">Ga0074812_105229</name>
</gene>
<dbReference type="EMBL" id="FAOZ01000005">
    <property type="protein sequence ID" value="CUU55577.1"/>
    <property type="molecule type" value="Genomic_DNA"/>
</dbReference>
<evidence type="ECO:0000259" key="1">
    <source>
        <dbReference type="Pfam" id="PF20058"/>
    </source>
</evidence>
<reference evidence="3" key="1">
    <citation type="submission" date="2015-11" db="EMBL/GenBank/DDBJ databases">
        <authorList>
            <person name="Varghese N."/>
        </authorList>
    </citation>
    <scope>NUCLEOTIDE SEQUENCE [LARGE SCALE GENOMIC DNA]</scope>
    <source>
        <strain evidence="3">DSM 45899</strain>
    </source>
</reference>
<organism evidence="2 3">
    <name type="scientific">Parafrankia irregularis</name>
    <dbReference type="NCBI Taxonomy" id="795642"/>
    <lineage>
        <taxon>Bacteria</taxon>
        <taxon>Bacillati</taxon>
        <taxon>Actinomycetota</taxon>
        <taxon>Actinomycetes</taxon>
        <taxon>Frankiales</taxon>
        <taxon>Frankiaceae</taxon>
        <taxon>Parafrankia</taxon>
    </lineage>
</organism>
<dbReference type="InterPro" id="IPR045598">
    <property type="entry name" value="DUF6457"/>
</dbReference>